<evidence type="ECO:0000256" key="1">
    <source>
        <dbReference type="SAM" id="MobiDB-lite"/>
    </source>
</evidence>
<organism evidence="3 4">
    <name type="scientific">Botryobasidium botryosum (strain FD-172 SS1)</name>
    <dbReference type="NCBI Taxonomy" id="930990"/>
    <lineage>
        <taxon>Eukaryota</taxon>
        <taxon>Fungi</taxon>
        <taxon>Dikarya</taxon>
        <taxon>Basidiomycota</taxon>
        <taxon>Agaricomycotina</taxon>
        <taxon>Agaricomycetes</taxon>
        <taxon>Cantharellales</taxon>
        <taxon>Botryobasidiaceae</taxon>
        <taxon>Botryobasidium</taxon>
    </lineage>
</organism>
<dbReference type="EMBL" id="KL198017">
    <property type="protein sequence ID" value="KDQ20957.1"/>
    <property type="molecule type" value="Genomic_DNA"/>
</dbReference>
<accession>A0A067NA09</accession>
<evidence type="ECO:0000256" key="2">
    <source>
        <dbReference type="SAM" id="Phobius"/>
    </source>
</evidence>
<feature type="transmembrane region" description="Helical" evidence="2">
    <location>
        <begin position="28"/>
        <end position="50"/>
    </location>
</feature>
<keyword evidence="2" id="KW-1133">Transmembrane helix</keyword>
<dbReference type="InParanoid" id="A0A067NA09"/>
<dbReference type="AlphaFoldDB" id="A0A067NA09"/>
<keyword evidence="2" id="KW-0812">Transmembrane</keyword>
<protein>
    <submittedName>
        <fullName evidence="3">Uncharacterized protein</fullName>
    </submittedName>
</protein>
<feature type="region of interest" description="Disordered" evidence="1">
    <location>
        <begin position="195"/>
        <end position="315"/>
    </location>
</feature>
<proteinExistence type="predicted"/>
<reference evidence="4" key="1">
    <citation type="journal article" date="2014" name="Proc. Natl. Acad. Sci. U.S.A.">
        <title>Extensive sampling of basidiomycete genomes demonstrates inadequacy of the white-rot/brown-rot paradigm for wood decay fungi.</title>
        <authorList>
            <person name="Riley R."/>
            <person name="Salamov A.A."/>
            <person name="Brown D.W."/>
            <person name="Nagy L.G."/>
            <person name="Floudas D."/>
            <person name="Held B.W."/>
            <person name="Levasseur A."/>
            <person name="Lombard V."/>
            <person name="Morin E."/>
            <person name="Otillar R."/>
            <person name="Lindquist E.A."/>
            <person name="Sun H."/>
            <person name="LaButti K.M."/>
            <person name="Schmutz J."/>
            <person name="Jabbour D."/>
            <person name="Luo H."/>
            <person name="Baker S.E."/>
            <person name="Pisabarro A.G."/>
            <person name="Walton J.D."/>
            <person name="Blanchette R.A."/>
            <person name="Henrissat B."/>
            <person name="Martin F."/>
            <person name="Cullen D."/>
            <person name="Hibbett D.S."/>
            <person name="Grigoriev I.V."/>
        </authorList>
    </citation>
    <scope>NUCLEOTIDE SEQUENCE [LARGE SCALE GENOMIC DNA]</scope>
    <source>
        <strain evidence="4">FD-172 SS1</strain>
    </source>
</reference>
<feature type="compositionally biased region" description="Polar residues" evidence="1">
    <location>
        <begin position="228"/>
        <end position="242"/>
    </location>
</feature>
<sequence>MTSTDVPVPIPTSGQSQGGGSSSNIGPIVGGVVGGVIALAALAAILLYILKRKKSQERFDDMFNPDHTLDRPTQMQSMDIAGSAAATRPFSPATTSQSYGDMSSQMGYPPTGAALYPVAGAQQGGYNTSPPSTGHHPGGGPSNQPAYATGFQPSYAPGQIVQRPYSNMGYPPSQGPYGPESSAYGAAMISPNIYGPSGQSTTSHNTGTTGSDAALLAGRYGPGPDRQQAGTPSIATDPSVTSSGGGPRYDKQRELAAQRNQLRLVGENSAEPRSDAPVVVHQDGGRVPEPVAESPAPNEIPPTYESINHEADSRS</sequence>
<feature type="region of interest" description="Disordered" evidence="1">
    <location>
        <begin position="1"/>
        <end position="22"/>
    </location>
</feature>
<evidence type="ECO:0000313" key="3">
    <source>
        <dbReference type="EMBL" id="KDQ20957.1"/>
    </source>
</evidence>
<dbReference type="Proteomes" id="UP000027195">
    <property type="component" value="Unassembled WGS sequence"/>
</dbReference>
<gene>
    <name evidence="3" type="ORF">BOTBODRAFT_50986</name>
</gene>
<name>A0A067NA09_BOTB1</name>
<evidence type="ECO:0000313" key="4">
    <source>
        <dbReference type="Proteomes" id="UP000027195"/>
    </source>
</evidence>
<dbReference type="STRING" id="930990.A0A067NA09"/>
<dbReference type="OrthoDB" id="3263231at2759"/>
<keyword evidence="2" id="KW-0472">Membrane</keyword>
<keyword evidence="4" id="KW-1185">Reference proteome</keyword>
<feature type="region of interest" description="Disordered" evidence="1">
    <location>
        <begin position="120"/>
        <end position="183"/>
    </location>
</feature>
<dbReference type="HOGENOM" id="CLU_882752_0_0_1"/>
<feature type="compositionally biased region" description="Low complexity" evidence="1">
    <location>
        <begin position="197"/>
        <end position="211"/>
    </location>
</feature>